<dbReference type="PANTHER" id="PTHR10000">
    <property type="entry name" value="PHOSPHOSERINE PHOSPHATASE"/>
    <property type="match status" value="1"/>
</dbReference>
<dbReference type="HOGENOM" id="CLU_044146_0_0_11"/>
<dbReference type="Gene3D" id="3.40.50.1000">
    <property type="entry name" value="HAD superfamily/HAD-like"/>
    <property type="match status" value="1"/>
</dbReference>
<dbReference type="InterPro" id="IPR006379">
    <property type="entry name" value="HAD-SF_hydro_IIB"/>
</dbReference>
<keyword evidence="1" id="KW-0378">Hydrolase</keyword>
<evidence type="ECO:0000313" key="2">
    <source>
        <dbReference type="Proteomes" id="UP000000376"/>
    </source>
</evidence>
<evidence type="ECO:0000313" key="1">
    <source>
        <dbReference type="EMBL" id="ADH93435.1"/>
    </source>
</evidence>
<dbReference type="RefSeq" id="WP_013170921.1">
    <property type="nucleotide sequence ID" value="NC_014218.1"/>
</dbReference>
<dbReference type="NCBIfam" id="TIGR01484">
    <property type="entry name" value="HAD-SF-IIB"/>
    <property type="match status" value="1"/>
</dbReference>
<dbReference type="InterPro" id="IPR036412">
    <property type="entry name" value="HAD-like_sf"/>
</dbReference>
<dbReference type="GO" id="GO:0016791">
    <property type="term" value="F:phosphatase activity"/>
    <property type="evidence" value="ECO:0007669"/>
    <property type="project" value="TreeGrafter"/>
</dbReference>
<dbReference type="KEGG" id="ahe:Arch_1753"/>
<sequence>MSRLSTTRPGSTSPGPSPFFTEILPQHQLPAAGPELLVALDIDGTTLRHDTSLSARVKDAVHAHIAAGTRLIFATGRGIAGTQEALHAIGIEHGIVVACNGTITCAIGNEKAPQAPARPKVLPNFLALDTPPYRLLNVHTFNPQQHIDILHAGLPESVWYAVETVDEPTRVTCPFPPEELSGPSQLVPISDLASDKATRLTVRAPHMSAQELLVTVADLGLHGVEYAVGWSAWMDITPEGISKASALEDIRRRYSIAAQHTVCVGDSGNDVDMLGWAGLGIAMGNAPDYVRDAAHGVTNHVDDDGCAAVLEALL</sequence>
<dbReference type="SUPFAM" id="SSF56784">
    <property type="entry name" value="HAD-like"/>
    <property type="match status" value="1"/>
</dbReference>
<dbReference type="AlphaFoldDB" id="D7BLA5"/>
<dbReference type="GO" id="GO:0005829">
    <property type="term" value="C:cytosol"/>
    <property type="evidence" value="ECO:0007669"/>
    <property type="project" value="TreeGrafter"/>
</dbReference>
<reference evidence="1 2" key="1">
    <citation type="journal article" date="2010" name="Stand. Genomic Sci.">
        <title>Complete genome sequence of Arcanobacterium haemolyticum type strain (11018).</title>
        <authorList>
            <person name="Yasawong M."/>
            <person name="Teshima H."/>
            <person name="Lapidus A."/>
            <person name="Nolan M."/>
            <person name="Lucas S."/>
            <person name="Glavina Del Rio T."/>
            <person name="Tice H."/>
            <person name="Cheng J."/>
            <person name="Bruce D."/>
            <person name="Detter C."/>
            <person name="Tapia R."/>
            <person name="Han C."/>
            <person name="Goodwin L."/>
            <person name="Pitluck S."/>
            <person name="Liolios K."/>
            <person name="Ivanova N."/>
            <person name="Mavromatis K."/>
            <person name="Mikhailova N."/>
            <person name="Pati A."/>
            <person name="Chen A."/>
            <person name="Palaniappan K."/>
            <person name="Land M."/>
            <person name="Hauser L."/>
            <person name="Chang Y."/>
            <person name="Jeffries C."/>
            <person name="Rohde M."/>
            <person name="Sikorski J."/>
            <person name="Pukall R."/>
            <person name="Goker M."/>
            <person name="Woyke T."/>
            <person name="Bristow J."/>
            <person name="Eisen J."/>
            <person name="Markowitz V."/>
            <person name="Hugenholtz P."/>
            <person name="Kyrpides N."/>
            <person name="Klenk H."/>
        </authorList>
    </citation>
    <scope>NUCLEOTIDE SEQUENCE [LARGE SCALE GENOMIC DNA]</scope>
    <source>
        <strain evidence="2">ATCC 9345 / DSM 20595 / CCUG 17215 / LMG 16163 / NBRC 15585 / NCTC 8452 / 11018</strain>
    </source>
</reference>
<dbReference type="STRING" id="644284.Arch_1753"/>
<dbReference type="InterPro" id="IPR023214">
    <property type="entry name" value="HAD_sf"/>
</dbReference>
<proteinExistence type="predicted"/>
<dbReference type="Proteomes" id="UP000000376">
    <property type="component" value="Chromosome"/>
</dbReference>
<dbReference type="Pfam" id="PF08282">
    <property type="entry name" value="Hydrolase_3"/>
    <property type="match status" value="2"/>
</dbReference>
<organism evidence="1 2">
    <name type="scientific">Arcanobacterium haemolyticum (strain ATCC 9345 / DSM 20595 / CCM 5947 / CCUG 17215 / LMG 16163 / NBRC 15585 / NCTC 8452 / 11018)</name>
    <dbReference type="NCBI Taxonomy" id="644284"/>
    <lineage>
        <taxon>Bacteria</taxon>
        <taxon>Bacillati</taxon>
        <taxon>Actinomycetota</taxon>
        <taxon>Actinomycetes</taxon>
        <taxon>Actinomycetales</taxon>
        <taxon>Actinomycetaceae</taxon>
        <taxon>Arcanobacterium</taxon>
    </lineage>
</organism>
<dbReference type="Gene3D" id="3.30.1240.10">
    <property type="match status" value="1"/>
</dbReference>
<gene>
    <name evidence="1" type="ordered locus">Arch_1753</name>
</gene>
<accession>D7BLA5</accession>
<protein>
    <submittedName>
        <fullName evidence="1">HAD-superfamily hydrolase, subfamily IIB</fullName>
    </submittedName>
</protein>
<dbReference type="GO" id="GO:0000287">
    <property type="term" value="F:magnesium ion binding"/>
    <property type="evidence" value="ECO:0007669"/>
    <property type="project" value="TreeGrafter"/>
</dbReference>
<dbReference type="EMBL" id="CP002045">
    <property type="protein sequence ID" value="ADH93435.1"/>
    <property type="molecule type" value="Genomic_DNA"/>
</dbReference>
<keyword evidence="2" id="KW-1185">Reference proteome</keyword>
<name>D7BLA5_ARCHD</name>
<dbReference type="eggNOG" id="COG0561">
    <property type="taxonomic scope" value="Bacteria"/>
</dbReference>
<dbReference type="PROSITE" id="PS01229">
    <property type="entry name" value="COF_2"/>
    <property type="match status" value="1"/>
</dbReference>
<dbReference type="PANTHER" id="PTHR10000:SF8">
    <property type="entry name" value="HAD SUPERFAMILY HYDROLASE-LIKE, TYPE 3"/>
    <property type="match status" value="1"/>
</dbReference>